<dbReference type="GO" id="GO:0005886">
    <property type="term" value="C:plasma membrane"/>
    <property type="evidence" value="ECO:0007669"/>
    <property type="project" value="UniProtKB-SubCell"/>
</dbReference>
<evidence type="ECO:0000256" key="6">
    <source>
        <dbReference type="ARBA" id="ARBA00022840"/>
    </source>
</evidence>
<keyword evidence="2" id="KW-0813">Transport</keyword>
<dbReference type="FunFam" id="3.40.50.300:FF:000287">
    <property type="entry name" value="Multidrug ABC transporter ATP-binding protein"/>
    <property type="match status" value="1"/>
</dbReference>
<evidence type="ECO:0000256" key="5">
    <source>
        <dbReference type="ARBA" id="ARBA00022741"/>
    </source>
</evidence>
<dbReference type="GO" id="GO:0016887">
    <property type="term" value="F:ATP hydrolysis activity"/>
    <property type="evidence" value="ECO:0007669"/>
    <property type="project" value="InterPro"/>
</dbReference>
<dbReference type="InterPro" id="IPR027417">
    <property type="entry name" value="P-loop_NTPase"/>
</dbReference>
<gene>
    <name evidence="12" type="ordered locus">Spico_1272</name>
</gene>
<feature type="transmembrane region" description="Helical" evidence="9">
    <location>
        <begin position="68"/>
        <end position="90"/>
    </location>
</feature>
<evidence type="ECO:0000313" key="12">
    <source>
        <dbReference type="EMBL" id="AEC02480.1"/>
    </source>
</evidence>
<organism evidence="12 13">
    <name type="scientific">Parasphaerochaeta coccoides (strain ATCC BAA-1237 / DSM 17374 / SPN1)</name>
    <name type="common">Sphaerochaeta coccoides</name>
    <dbReference type="NCBI Taxonomy" id="760011"/>
    <lineage>
        <taxon>Bacteria</taxon>
        <taxon>Pseudomonadati</taxon>
        <taxon>Spirochaetota</taxon>
        <taxon>Spirochaetia</taxon>
        <taxon>Spirochaetales</taxon>
        <taxon>Sphaerochaetaceae</taxon>
        <taxon>Parasphaerochaeta</taxon>
    </lineage>
</organism>
<dbReference type="EC" id="3.6.3.44" evidence="12"/>
<evidence type="ECO:0000256" key="7">
    <source>
        <dbReference type="ARBA" id="ARBA00022989"/>
    </source>
</evidence>
<accession>F4GM05</accession>
<evidence type="ECO:0000256" key="3">
    <source>
        <dbReference type="ARBA" id="ARBA00022475"/>
    </source>
</evidence>
<dbReference type="Gene3D" id="1.20.1560.10">
    <property type="entry name" value="ABC transporter type 1, transmembrane domain"/>
    <property type="match status" value="1"/>
</dbReference>
<dbReference type="RefSeq" id="WP_013739875.1">
    <property type="nucleotide sequence ID" value="NC_015436.1"/>
</dbReference>
<dbReference type="InterPro" id="IPR017871">
    <property type="entry name" value="ABC_transporter-like_CS"/>
</dbReference>
<dbReference type="PROSITE" id="PS50929">
    <property type="entry name" value="ABC_TM1F"/>
    <property type="match status" value="1"/>
</dbReference>
<keyword evidence="6" id="KW-0067">ATP-binding</keyword>
<dbReference type="Pfam" id="PF00005">
    <property type="entry name" value="ABC_tran"/>
    <property type="match status" value="1"/>
</dbReference>
<reference evidence="13" key="1">
    <citation type="submission" date="2011-04" db="EMBL/GenBank/DDBJ databases">
        <title>The complete genome of Spirochaeta coccoides DSM 17374.</title>
        <authorList>
            <person name="Lucas S."/>
            <person name="Copeland A."/>
            <person name="Lapidus A."/>
            <person name="Bruce D."/>
            <person name="Goodwin L."/>
            <person name="Pitluck S."/>
            <person name="Peters L."/>
            <person name="Kyrpides N."/>
            <person name="Mavromatis K."/>
            <person name="Pagani I."/>
            <person name="Ivanova N."/>
            <person name="Ovchinnikova G."/>
            <person name="Lu M."/>
            <person name="Detter J.C."/>
            <person name="Tapia R."/>
            <person name="Han C."/>
            <person name="Land M."/>
            <person name="Hauser L."/>
            <person name="Markowitz V."/>
            <person name="Cheng J.-F."/>
            <person name="Hugenholtz P."/>
            <person name="Woyke T."/>
            <person name="Wu D."/>
            <person name="Spring S."/>
            <person name="Schroeder M."/>
            <person name="Brambilla E."/>
            <person name="Klenk H.-P."/>
            <person name="Eisen J.A."/>
        </authorList>
    </citation>
    <scope>NUCLEOTIDE SEQUENCE [LARGE SCALE GENOMIC DNA]</scope>
    <source>
        <strain evidence="13">ATCC BAA-1237 / DSM 17374 / SPN1</strain>
    </source>
</reference>
<dbReference type="FunFam" id="1.20.1560.10:FF:000011">
    <property type="entry name" value="Multidrug ABC transporter ATP-binding protein"/>
    <property type="match status" value="1"/>
</dbReference>
<dbReference type="InterPro" id="IPR036640">
    <property type="entry name" value="ABC1_TM_sf"/>
</dbReference>
<dbReference type="PANTHER" id="PTHR43394:SF1">
    <property type="entry name" value="ATP-BINDING CASSETTE SUB-FAMILY B MEMBER 10, MITOCHONDRIAL"/>
    <property type="match status" value="1"/>
</dbReference>
<keyword evidence="7 9" id="KW-1133">Transmembrane helix</keyword>
<dbReference type="SUPFAM" id="SSF52540">
    <property type="entry name" value="P-loop containing nucleoside triphosphate hydrolases"/>
    <property type="match status" value="1"/>
</dbReference>
<evidence type="ECO:0000259" key="10">
    <source>
        <dbReference type="PROSITE" id="PS50893"/>
    </source>
</evidence>
<proteinExistence type="predicted"/>
<dbReference type="CDD" id="cd18547">
    <property type="entry name" value="ABC_6TM_Tm288_like"/>
    <property type="match status" value="1"/>
</dbReference>
<dbReference type="SUPFAM" id="SSF90123">
    <property type="entry name" value="ABC transporter transmembrane region"/>
    <property type="match status" value="1"/>
</dbReference>
<feature type="transmembrane region" description="Helical" evidence="9">
    <location>
        <begin position="148"/>
        <end position="165"/>
    </location>
</feature>
<dbReference type="EMBL" id="CP002659">
    <property type="protein sequence ID" value="AEC02480.1"/>
    <property type="molecule type" value="Genomic_DNA"/>
</dbReference>
<evidence type="ECO:0000256" key="1">
    <source>
        <dbReference type="ARBA" id="ARBA00004651"/>
    </source>
</evidence>
<comment type="subcellular location">
    <subcellularLocation>
        <location evidence="1">Cell membrane</location>
        <topology evidence="1">Multi-pass membrane protein</topology>
    </subcellularLocation>
</comment>
<dbReference type="STRING" id="760011.Spico_1272"/>
<dbReference type="PROSITE" id="PS00211">
    <property type="entry name" value="ABC_TRANSPORTER_1"/>
    <property type="match status" value="1"/>
</dbReference>
<keyword evidence="13" id="KW-1185">Reference proteome</keyword>
<evidence type="ECO:0000313" key="13">
    <source>
        <dbReference type="Proteomes" id="UP000007939"/>
    </source>
</evidence>
<dbReference type="PANTHER" id="PTHR43394">
    <property type="entry name" value="ATP-DEPENDENT PERMEASE MDL1, MITOCHONDRIAL"/>
    <property type="match status" value="1"/>
</dbReference>
<dbReference type="AlphaFoldDB" id="F4GM05"/>
<keyword evidence="4 9" id="KW-0812">Transmembrane</keyword>
<sequence>MKSAPRKQSVRRTASRLWHYVAPHIWLVIIAVILTLGSNLLALAGPLLSGYAVDAMAVGTGRVDFPAVIHNCTLMVVLYASSSLLSYILSRVMIRLGQKMVYAMRRDIFDKLTRLPVGFFDRNSAGDIISRVTYDIDTINTSLVTDSIQILTSIVTVAGSLFMMFTISPTMVLVFAVTVPLSMVVTRFLARRGQPLFRARSSTLGRLNGFSEEMISARRTIAAYHREATMVSRFDGYNDAAIDAYYRADAYSSTVGPTVNLFNNLSLSLISVFGALLFLAGRITLGNMSSFVLYSRKFSGPINEAANLLSEFQSAFAAAERVFRLLDETDEIADVPDAHVFHDVDGHVEARHVNFGYMPEKVILHDLNLDVPPGRLVAIVGPTGAGKTTLINLLMRFYDPLSGTMCLDGIDISLATRASLRSSYAMVLQDAWLFYGTIYENLAYGKPGATMDDVVAVAKVAKVHDYIMSLPHGYDTILNEDTLNISQGQKQLLTIARAMLLDARMLILDEATSNVDTRTERTIQEAMRSLMQGKTSFVIAHRLSTIMHADEIVVVQNGEVVEKGTHASLMAHDGLYSTLYYSQFTAS</sequence>
<dbReference type="Proteomes" id="UP000007939">
    <property type="component" value="Chromosome"/>
</dbReference>
<keyword evidence="5" id="KW-0547">Nucleotide-binding</keyword>
<keyword evidence="12" id="KW-0378">Hydrolase</keyword>
<evidence type="ECO:0000256" key="2">
    <source>
        <dbReference type="ARBA" id="ARBA00022448"/>
    </source>
</evidence>
<dbReference type="eggNOG" id="COG1132">
    <property type="taxonomic scope" value="Bacteria"/>
</dbReference>
<feature type="transmembrane region" description="Helical" evidence="9">
    <location>
        <begin position="261"/>
        <end position="281"/>
    </location>
</feature>
<feature type="domain" description="ABC transmembrane type-1" evidence="11">
    <location>
        <begin position="29"/>
        <end position="314"/>
    </location>
</feature>
<dbReference type="CDD" id="cd03254">
    <property type="entry name" value="ABCC_Glucan_exporter_like"/>
    <property type="match status" value="1"/>
</dbReference>
<feature type="domain" description="ABC transporter" evidence="10">
    <location>
        <begin position="348"/>
        <end position="582"/>
    </location>
</feature>
<evidence type="ECO:0000256" key="4">
    <source>
        <dbReference type="ARBA" id="ARBA00022692"/>
    </source>
</evidence>
<dbReference type="Pfam" id="PF00664">
    <property type="entry name" value="ABC_membrane"/>
    <property type="match status" value="1"/>
</dbReference>
<dbReference type="InterPro" id="IPR011527">
    <property type="entry name" value="ABC1_TM_dom"/>
</dbReference>
<dbReference type="GO" id="GO:0015421">
    <property type="term" value="F:ABC-type oligopeptide transporter activity"/>
    <property type="evidence" value="ECO:0007669"/>
    <property type="project" value="TreeGrafter"/>
</dbReference>
<dbReference type="OrthoDB" id="341671at2"/>
<evidence type="ECO:0000259" key="11">
    <source>
        <dbReference type="PROSITE" id="PS50929"/>
    </source>
</evidence>
<keyword evidence="3" id="KW-1003">Cell membrane</keyword>
<evidence type="ECO:0000256" key="9">
    <source>
        <dbReference type="SAM" id="Phobius"/>
    </source>
</evidence>
<dbReference type="InterPro" id="IPR003593">
    <property type="entry name" value="AAA+_ATPase"/>
</dbReference>
<dbReference type="PROSITE" id="PS50893">
    <property type="entry name" value="ABC_TRANSPORTER_2"/>
    <property type="match status" value="1"/>
</dbReference>
<name>F4GM05_PARC1</name>
<evidence type="ECO:0000256" key="8">
    <source>
        <dbReference type="ARBA" id="ARBA00023136"/>
    </source>
</evidence>
<protein>
    <submittedName>
        <fullName evidence="12">Xenobiotic-transporting ATPase</fullName>
        <ecNumber evidence="12">3.6.3.44</ecNumber>
    </submittedName>
</protein>
<feature type="transmembrane region" description="Helical" evidence="9">
    <location>
        <begin position="171"/>
        <end position="190"/>
    </location>
</feature>
<dbReference type="Gene3D" id="3.40.50.300">
    <property type="entry name" value="P-loop containing nucleotide triphosphate hydrolases"/>
    <property type="match status" value="1"/>
</dbReference>
<dbReference type="InterPro" id="IPR039421">
    <property type="entry name" value="Type_1_exporter"/>
</dbReference>
<keyword evidence="8 9" id="KW-0472">Membrane</keyword>
<dbReference type="KEGG" id="scc:Spico_1272"/>
<dbReference type="GO" id="GO:0005524">
    <property type="term" value="F:ATP binding"/>
    <property type="evidence" value="ECO:0007669"/>
    <property type="project" value="UniProtKB-KW"/>
</dbReference>
<dbReference type="SMART" id="SM00382">
    <property type="entry name" value="AAA"/>
    <property type="match status" value="1"/>
</dbReference>
<feature type="transmembrane region" description="Helical" evidence="9">
    <location>
        <begin position="21"/>
        <end position="48"/>
    </location>
</feature>
<reference evidence="12 13" key="2">
    <citation type="journal article" date="2012" name="Stand. Genomic Sci.">
        <title>Complete genome sequence of the termite hindgut bacterium Spirochaeta coccoides type strain (SPN1(T)), reclassification in the genus Sphaerochaeta as Sphaerochaeta coccoides comb. nov. and emendations of the family Spirochaetaceae and the genus Sphaerochaeta.</title>
        <authorList>
            <person name="Abt B."/>
            <person name="Han C."/>
            <person name="Scheuner C."/>
            <person name="Lu M."/>
            <person name="Lapidus A."/>
            <person name="Nolan M."/>
            <person name="Lucas S."/>
            <person name="Hammon N."/>
            <person name="Deshpande S."/>
            <person name="Cheng J.F."/>
            <person name="Tapia R."/>
            <person name="Goodwin L.A."/>
            <person name="Pitluck S."/>
            <person name="Liolios K."/>
            <person name="Pagani I."/>
            <person name="Ivanova N."/>
            <person name="Mavromatis K."/>
            <person name="Mikhailova N."/>
            <person name="Huntemann M."/>
            <person name="Pati A."/>
            <person name="Chen A."/>
            <person name="Palaniappan K."/>
            <person name="Land M."/>
            <person name="Hauser L."/>
            <person name="Brambilla E.M."/>
            <person name="Rohde M."/>
            <person name="Spring S."/>
            <person name="Gronow S."/>
            <person name="Goker M."/>
            <person name="Woyke T."/>
            <person name="Bristow J."/>
            <person name="Eisen J.A."/>
            <person name="Markowitz V."/>
            <person name="Hugenholtz P."/>
            <person name="Kyrpides N.C."/>
            <person name="Klenk H.P."/>
            <person name="Detter J.C."/>
        </authorList>
    </citation>
    <scope>NUCLEOTIDE SEQUENCE [LARGE SCALE GENOMIC DNA]</scope>
    <source>
        <strain evidence="13">ATCC BAA-1237 / DSM 17374 / SPN1</strain>
    </source>
</reference>
<dbReference type="InterPro" id="IPR003439">
    <property type="entry name" value="ABC_transporter-like_ATP-bd"/>
</dbReference>
<dbReference type="HOGENOM" id="CLU_000604_84_3_12"/>